<proteinExistence type="predicted"/>
<dbReference type="PROSITE" id="PS50033">
    <property type="entry name" value="UBX"/>
    <property type="match status" value="1"/>
</dbReference>
<dbReference type="AlphaFoldDB" id="A0A835A7K5"/>
<feature type="compositionally biased region" description="Basic and acidic residues" evidence="1">
    <location>
        <begin position="144"/>
        <end position="155"/>
    </location>
</feature>
<sequence>MDVTGCGYDDAFHRLASCGGHLGNAINRFFSIDAGPSRTPASDSDSDDSDDDDDVAPAPRAPVPWVRSGGARGRSLPSGPSSSPRATRWDDDGGARGGGGRASKSSRRRRRARDRREKEKKASGSQGGPGGEQNAQQQIGRRRFREDSGDVDTRQSNRRRRRPPSGVDIYASSSSDEGAKNNRHHLRRRRLNPKENVEEVKKEEGSNSTTSCFRRLVVISDDDTEVGGGGRGKEKEKEKKKKKKEDDSSSEQPPESRKKKKKLDKDELFRVPHGLRCSSATFHGAKAEAGRRARWLLANVQCMELASLAENRDVWGSDLVAQCVRDHFVLWQAFAGGGDEEGEEAAKVLCYHKVPRDRLPVVLVVDPVTGQAIDRLHGTDPNDFLVSMAPYTNMKPALPFAVRAAAATASTIAAAAQSNQKPATATSPASRQEPAPTVRKPVAVPTDQTRHEQALPVRKPDEPVAAVVAAAAGGHQPALVGKVCKMRVRLHDGRVVQKEFGSQCAVAALFAYCRSELGAGGAAARPFRLLRFAGAVREEIGDENASFESLRLHMSTVCVELG</sequence>
<protein>
    <recommendedName>
        <fullName evidence="2">UBX domain-containing protein</fullName>
    </recommendedName>
</protein>
<evidence type="ECO:0000313" key="4">
    <source>
        <dbReference type="Proteomes" id="UP000636709"/>
    </source>
</evidence>
<feature type="compositionally biased region" description="Low complexity" evidence="1">
    <location>
        <begin position="63"/>
        <end position="86"/>
    </location>
</feature>
<dbReference type="GO" id="GO:0043161">
    <property type="term" value="P:proteasome-mediated ubiquitin-dependent protein catabolic process"/>
    <property type="evidence" value="ECO:0007669"/>
    <property type="project" value="TreeGrafter"/>
</dbReference>
<feature type="domain" description="UBX" evidence="2">
    <location>
        <begin position="479"/>
        <end position="560"/>
    </location>
</feature>
<dbReference type="Proteomes" id="UP000636709">
    <property type="component" value="Unassembled WGS sequence"/>
</dbReference>
<gene>
    <name evidence="3" type="ORF">HU200_061242</name>
</gene>
<feature type="compositionally biased region" description="Basic residues" evidence="1">
    <location>
        <begin position="181"/>
        <end position="191"/>
    </location>
</feature>
<dbReference type="InterPro" id="IPR050730">
    <property type="entry name" value="UBX_domain-protein"/>
</dbReference>
<dbReference type="PANTHER" id="PTHR23322">
    <property type="entry name" value="FAS-ASSOCIATED PROTEIN"/>
    <property type="match status" value="1"/>
</dbReference>
<reference evidence="3" key="1">
    <citation type="submission" date="2020-07" db="EMBL/GenBank/DDBJ databases">
        <title>Genome sequence and genetic diversity analysis of an under-domesticated orphan crop, white fonio (Digitaria exilis).</title>
        <authorList>
            <person name="Bennetzen J.L."/>
            <person name="Chen S."/>
            <person name="Ma X."/>
            <person name="Wang X."/>
            <person name="Yssel A.E.J."/>
            <person name="Chaluvadi S.R."/>
            <person name="Johnson M."/>
            <person name="Gangashetty P."/>
            <person name="Hamidou F."/>
            <person name="Sanogo M.D."/>
            <person name="Zwaenepoel A."/>
            <person name="Wallace J."/>
            <person name="Van De Peer Y."/>
            <person name="Van Deynze A."/>
        </authorList>
    </citation>
    <scope>NUCLEOTIDE SEQUENCE</scope>
    <source>
        <tissue evidence="3">Leaves</tissue>
    </source>
</reference>
<dbReference type="InterPro" id="IPR029071">
    <property type="entry name" value="Ubiquitin-like_domsf"/>
</dbReference>
<feature type="region of interest" description="Disordered" evidence="1">
    <location>
        <begin position="31"/>
        <end position="265"/>
    </location>
</feature>
<dbReference type="GO" id="GO:0043130">
    <property type="term" value="F:ubiquitin binding"/>
    <property type="evidence" value="ECO:0007669"/>
    <property type="project" value="TreeGrafter"/>
</dbReference>
<feature type="compositionally biased region" description="Basic residues" evidence="1">
    <location>
        <begin position="104"/>
        <end position="113"/>
    </location>
</feature>
<dbReference type="GO" id="GO:0005634">
    <property type="term" value="C:nucleus"/>
    <property type="evidence" value="ECO:0007669"/>
    <property type="project" value="TreeGrafter"/>
</dbReference>
<accession>A0A835A7K5</accession>
<evidence type="ECO:0000256" key="1">
    <source>
        <dbReference type="SAM" id="MobiDB-lite"/>
    </source>
</evidence>
<comment type="caution">
    <text evidence="3">The sequence shown here is derived from an EMBL/GenBank/DDBJ whole genome shotgun (WGS) entry which is preliminary data.</text>
</comment>
<dbReference type="Gene3D" id="3.10.20.90">
    <property type="entry name" value="Phosphatidylinositol 3-kinase Catalytic Subunit, Chain A, domain 1"/>
    <property type="match status" value="1"/>
</dbReference>
<dbReference type="EMBL" id="JACEFO010002599">
    <property type="protein sequence ID" value="KAF8655109.1"/>
    <property type="molecule type" value="Genomic_DNA"/>
</dbReference>
<evidence type="ECO:0000259" key="2">
    <source>
        <dbReference type="PROSITE" id="PS50033"/>
    </source>
</evidence>
<dbReference type="PANTHER" id="PTHR23322:SF70">
    <property type="entry name" value="UBX DOMAIN-CONTAINING PROTEIN"/>
    <property type="match status" value="1"/>
</dbReference>
<evidence type="ECO:0000313" key="3">
    <source>
        <dbReference type="EMBL" id="KAF8655109.1"/>
    </source>
</evidence>
<dbReference type="Gene3D" id="3.40.30.10">
    <property type="entry name" value="Glutaredoxin"/>
    <property type="match status" value="1"/>
</dbReference>
<feature type="compositionally biased region" description="Acidic residues" evidence="1">
    <location>
        <begin position="44"/>
        <end position="55"/>
    </location>
</feature>
<feature type="compositionally biased region" description="Polar residues" evidence="1">
    <location>
        <begin position="418"/>
        <end position="430"/>
    </location>
</feature>
<dbReference type="OrthoDB" id="270602at2759"/>
<feature type="region of interest" description="Disordered" evidence="1">
    <location>
        <begin position="418"/>
        <end position="459"/>
    </location>
</feature>
<dbReference type="InterPro" id="IPR001012">
    <property type="entry name" value="UBX_dom"/>
</dbReference>
<dbReference type="SUPFAM" id="SSF54236">
    <property type="entry name" value="Ubiquitin-like"/>
    <property type="match status" value="1"/>
</dbReference>
<keyword evidence="4" id="KW-1185">Reference proteome</keyword>
<name>A0A835A7K5_9POAL</name>
<dbReference type="InterPro" id="IPR036249">
    <property type="entry name" value="Thioredoxin-like_sf"/>
</dbReference>
<feature type="compositionally biased region" description="Basic and acidic residues" evidence="1">
    <location>
        <begin position="448"/>
        <end position="459"/>
    </location>
</feature>
<dbReference type="SUPFAM" id="SSF52833">
    <property type="entry name" value="Thioredoxin-like"/>
    <property type="match status" value="1"/>
</dbReference>
<feature type="compositionally biased region" description="Basic and acidic residues" evidence="1">
    <location>
        <begin position="192"/>
        <end position="205"/>
    </location>
</feature>
<organism evidence="3 4">
    <name type="scientific">Digitaria exilis</name>
    <dbReference type="NCBI Taxonomy" id="1010633"/>
    <lineage>
        <taxon>Eukaryota</taxon>
        <taxon>Viridiplantae</taxon>
        <taxon>Streptophyta</taxon>
        <taxon>Embryophyta</taxon>
        <taxon>Tracheophyta</taxon>
        <taxon>Spermatophyta</taxon>
        <taxon>Magnoliopsida</taxon>
        <taxon>Liliopsida</taxon>
        <taxon>Poales</taxon>
        <taxon>Poaceae</taxon>
        <taxon>PACMAD clade</taxon>
        <taxon>Panicoideae</taxon>
        <taxon>Panicodae</taxon>
        <taxon>Paniceae</taxon>
        <taxon>Anthephorinae</taxon>
        <taxon>Digitaria</taxon>
    </lineage>
</organism>